<dbReference type="InterPro" id="IPR036404">
    <property type="entry name" value="Jacalin-like_lectin_dom_sf"/>
</dbReference>
<dbReference type="GO" id="GO:0030246">
    <property type="term" value="F:carbohydrate binding"/>
    <property type="evidence" value="ECO:0007669"/>
    <property type="project" value="UniProtKB-KW"/>
</dbReference>
<dbReference type="InterPro" id="IPR055411">
    <property type="entry name" value="LRR_FXL15/At3g58940/PEG3-like"/>
</dbReference>
<protein>
    <recommendedName>
        <fullName evidence="3">Jacalin-type lectin domain-containing protein</fullName>
    </recommendedName>
</protein>
<dbReference type="SUPFAM" id="SSF51101">
    <property type="entry name" value="Mannose-binding lectins"/>
    <property type="match status" value="2"/>
</dbReference>
<evidence type="ECO:0000256" key="1">
    <source>
        <dbReference type="ARBA" id="ARBA00006568"/>
    </source>
</evidence>
<dbReference type="EMBL" id="SDRB02004979">
    <property type="protein sequence ID" value="THG15010.1"/>
    <property type="molecule type" value="Genomic_DNA"/>
</dbReference>
<dbReference type="InterPro" id="IPR001229">
    <property type="entry name" value="Jacalin-like_lectin_dom"/>
</dbReference>
<dbReference type="SMART" id="SM00915">
    <property type="entry name" value="Jacalin"/>
    <property type="match status" value="1"/>
</dbReference>
<name>A0A4S4EF42_CAMSN</name>
<comment type="caution">
    <text evidence="4">The sequence shown here is derived from an EMBL/GenBank/DDBJ whole genome shotgun (WGS) entry which is preliminary data.</text>
</comment>
<dbReference type="PANTHER" id="PTHR47293">
    <property type="entry name" value="JACALIN-RELATED LECTIN 3"/>
    <property type="match status" value="1"/>
</dbReference>
<dbReference type="PANTHER" id="PTHR47293:SF15">
    <property type="entry name" value="JACALIN-RELATED LECTIN 19"/>
    <property type="match status" value="1"/>
</dbReference>
<evidence type="ECO:0000313" key="4">
    <source>
        <dbReference type="EMBL" id="THG15010.1"/>
    </source>
</evidence>
<dbReference type="Gene3D" id="2.100.10.30">
    <property type="entry name" value="Jacalin-like lectin domain"/>
    <property type="match status" value="2"/>
</dbReference>
<comment type="similarity">
    <text evidence="1">Belongs to the jacalin lectin family.</text>
</comment>
<dbReference type="InterPro" id="IPR033734">
    <property type="entry name" value="Jacalin-like_lectin_dom_plant"/>
</dbReference>
<feature type="domain" description="Jacalin-type lectin" evidence="3">
    <location>
        <begin position="298"/>
        <end position="440"/>
    </location>
</feature>
<proteinExistence type="inferred from homology"/>
<dbReference type="Pfam" id="PF24758">
    <property type="entry name" value="LRR_At5g56370"/>
    <property type="match status" value="1"/>
</dbReference>
<gene>
    <name evidence="4" type="ORF">TEA_013916</name>
</gene>
<dbReference type="SUPFAM" id="SSF52047">
    <property type="entry name" value="RNI-like"/>
    <property type="match status" value="1"/>
</dbReference>
<dbReference type="STRING" id="542762.A0A4S4EF42"/>
<evidence type="ECO:0000256" key="2">
    <source>
        <dbReference type="ARBA" id="ARBA00022734"/>
    </source>
</evidence>
<keyword evidence="5" id="KW-1185">Reference proteome</keyword>
<evidence type="ECO:0000259" key="3">
    <source>
        <dbReference type="PROSITE" id="PS51752"/>
    </source>
</evidence>
<reference evidence="4 5" key="1">
    <citation type="journal article" date="2018" name="Proc. Natl. Acad. Sci. U.S.A.">
        <title>Draft genome sequence of Camellia sinensis var. sinensis provides insights into the evolution of the tea genome and tea quality.</title>
        <authorList>
            <person name="Wei C."/>
            <person name="Yang H."/>
            <person name="Wang S."/>
            <person name="Zhao J."/>
            <person name="Liu C."/>
            <person name="Gao L."/>
            <person name="Xia E."/>
            <person name="Lu Y."/>
            <person name="Tai Y."/>
            <person name="She G."/>
            <person name="Sun J."/>
            <person name="Cao H."/>
            <person name="Tong W."/>
            <person name="Gao Q."/>
            <person name="Li Y."/>
            <person name="Deng W."/>
            <person name="Jiang X."/>
            <person name="Wang W."/>
            <person name="Chen Q."/>
            <person name="Zhang S."/>
            <person name="Li H."/>
            <person name="Wu J."/>
            <person name="Wang P."/>
            <person name="Li P."/>
            <person name="Shi C."/>
            <person name="Zheng F."/>
            <person name="Jian J."/>
            <person name="Huang B."/>
            <person name="Shan D."/>
            <person name="Shi M."/>
            <person name="Fang C."/>
            <person name="Yue Y."/>
            <person name="Li F."/>
            <person name="Li D."/>
            <person name="Wei S."/>
            <person name="Han B."/>
            <person name="Jiang C."/>
            <person name="Yin Y."/>
            <person name="Xia T."/>
            <person name="Zhang Z."/>
            <person name="Bennetzen J.L."/>
            <person name="Zhao S."/>
            <person name="Wan X."/>
        </authorList>
    </citation>
    <scope>NUCLEOTIDE SEQUENCE [LARGE SCALE GENOMIC DNA]</scope>
    <source>
        <strain evidence="5">cv. Shuchazao</strain>
        <tissue evidence="4">Leaf</tissue>
    </source>
</reference>
<dbReference type="FunFam" id="2.100.10.30:FF:000001">
    <property type="entry name" value="Jacalin-related lectin 33"/>
    <property type="match status" value="1"/>
</dbReference>
<keyword evidence="2" id="KW-0430">Lectin</keyword>
<evidence type="ECO:0000313" key="5">
    <source>
        <dbReference type="Proteomes" id="UP000306102"/>
    </source>
</evidence>
<dbReference type="CDD" id="cd09612">
    <property type="entry name" value="Jacalin"/>
    <property type="match status" value="1"/>
</dbReference>
<accession>A0A4S4EF42</accession>
<dbReference type="AlphaFoldDB" id="A0A4S4EF42"/>
<sequence length="565" mass="64132">MIDIAVLNKIEGTLHSYMICTKSLKNVMEESFTTKTSRQEASYWQTEKSFKYHELGLAKEAKEKDRWLCAATAKKVEELEIYVGIKKRRCYSLPRIVLAAETLTSLKLYGCKLVNYNNINLPNLKQLSIKKVRIDMNIIQSFIRRCPWIEDLRLILCTGLDRLHVSTLIKLNRLEEAKFYFESMMEKDEKNKHAFEGHNINLLNKFLESLGKFNQSESLKLVVRHDKDVIVCEELRDIQLLPFYDLKLEIINSSTSLKDLLDSLLRTTRPENLSVVSPSNSEFLKEGEKDQAGGKKLSIVVGPWGGNGGNYWDDGSYSGVREITLAYDRCIDSIRVVYDKNGKPVAAEQHGGVGGTRTAEIKLQYPEEFLTSVSGHYCPVVYGGSPVIRSLTFKSNRRSYGPFGVEEGTPFSFSMDGGVMVGFKGRSGWYVDAIGFRLSRAQSTKLYQKVHRKLKKLMSTSSPSSAPKDGEEPVVLNEHERPLMLGRVWQKSCYPIDHLQEQPKKLRSSGDEEGTPFSFSMDGGVIVGFKGWSGWYLDAIAFRSSRLQTTKLYQKVQQKLKKLVS</sequence>
<dbReference type="PROSITE" id="PS51752">
    <property type="entry name" value="JACALIN_LECTIN"/>
    <property type="match status" value="1"/>
</dbReference>
<dbReference type="Proteomes" id="UP000306102">
    <property type="component" value="Unassembled WGS sequence"/>
</dbReference>
<organism evidence="4 5">
    <name type="scientific">Camellia sinensis var. sinensis</name>
    <name type="common">China tea</name>
    <dbReference type="NCBI Taxonomy" id="542762"/>
    <lineage>
        <taxon>Eukaryota</taxon>
        <taxon>Viridiplantae</taxon>
        <taxon>Streptophyta</taxon>
        <taxon>Embryophyta</taxon>
        <taxon>Tracheophyta</taxon>
        <taxon>Spermatophyta</taxon>
        <taxon>Magnoliopsida</taxon>
        <taxon>eudicotyledons</taxon>
        <taxon>Gunneridae</taxon>
        <taxon>Pentapetalae</taxon>
        <taxon>asterids</taxon>
        <taxon>Ericales</taxon>
        <taxon>Theaceae</taxon>
        <taxon>Camellia</taxon>
    </lineage>
</organism>
<dbReference type="Pfam" id="PF01419">
    <property type="entry name" value="Jacalin"/>
    <property type="match status" value="2"/>
</dbReference>